<dbReference type="InterPro" id="IPR016169">
    <property type="entry name" value="FAD-bd_PCMH_sub2"/>
</dbReference>
<dbReference type="PANTHER" id="PTHR43716:SF1">
    <property type="entry name" value="D-2-HYDROXYGLUTARATE DEHYDROGENASE, MITOCHONDRIAL"/>
    <property type="match status" value="1"/>
</dbReference>
<dbReference type="InterPro" id="IPR016166">
    <property type="entry name" value="FAD-bd_PCMH"/>
</dbReference>
<evidence type="ECO:0000313" key="8">
    <source>
        <dbReference type="Proteomes" id="UP000321039"/>
    </source>
</evidence>
<dbReference type="Pfam" id="PF02913">
    <property type="entry name" value="FAD-oxidase_C"/>
    <property type="match status" value="1"/>
</dbReference>
<comment type="similarity">
    <text evidence="2">Belongs to the FAD-binding oxidoreductase/transferase type 4 family.</text>
</comment>
<dbReference type="GO" id="GO:0071949">
    <property type="term" value="F:FAD binding"/>
    <property type="evidence" value="ECO:0007669"/>
    <property type="project" value="InterPro"/>
</dbReference>
<dbReference type="PANTHER" id="PTHR43716">
    <property type="entry name" value="D-2-HYDROXYGLUTARATE DEHYDROGENASE, MITOCHONDRIAL"/>
    <property type="match status" value="1"/>
</dbReference>
<comment type="cofactor">
    <cofactor evidence="1">
        <name>FAD</name>
        <dbReference type="ChEBI" id="CHEBI:57692"/>
    </cofactor>
</comment>
<dbReference type="InterPro" id="IPR016171">
    <property type="entry name" value="Vanillyl_alc_oxidase_C-sub2"/>
</dbReference>
<dbReference type="GO" id="GO:0022904">
    <property type="term" value="P:respiratory electron transport chain"/>
    <property type="evidence" value="ECO:0007669"/>
    <property type="project" value="TreeGrafter"/>
</dbReference>
<dbReference type="FunFam" id="1.10.45.10:FF:000001">
    <property type="entry name" value="D-lactate dehydrogenase mitochondrial"/>
    <property type="match status" value="1"/>
</dbReference>
<evidence type="ECO:0000256" key="3">
    <source>
        <dbReference type="ARBA" id="ARBA00022630"/>
    </source>
</evidence>
<dbReference type="Proteomes" id="UP000321039">
    <property type="component" value="Unassembled WGS sequence"/>
</dbReference>
<dbReference type="SUPFAM" id="SSF56176">
    <property type="entry name" value="FAD-binding/transporter-associated domain-like"/>
    <property type="match status" value="1"/>
</dbReference>
<evidence type="ECO:0000256" key="1">
    <source>
        <dbReference type="ARBA" id="ARBA00001974"/>
    </source>
</evidence>
<reference evidence="7 8" key="1">
    <citation type="submission" date="2019-08" db="EMBL/GenBank/DDBJ databases">
        <title>Parahaliea maris sp. nov., isolated from the surface seawater.</title>
        <authorList>
            <person name="Liu Y."/>
        </authorList>
    </citation>
    <scope>NUCLEOTIDE SEQUENCE [LARGE SCALE GENOMIC DNA]</scope>
    <source>
        <strain evidence="7 8">HSLHS9</strain>
    </source>
</reference>
<evidence type="ECO:0000256" key="5">
    <source>
        <dbReference type="ARBA" id="ARBA00023002"/>
    </source>
</evidence>
<dbReference type="Gene3D" id="3.30.43.10">
    <property type="entry name" value="Uridine Diphospho-n-acetylenolpyruvylglucosamine Reductase, domain 2"/>
    <property type="match status" value="1"/>
</dbReference>
<keyword evidence="5" id="KW-0560">Oxidoreductase</keyword>
<dbReference type="Gene3D" id="3.30.70.2190">
    <property type="match status" value="1"/>
</dbReference>
<dbReference type="InterPro" id="IPR051264">
    <property type="entry name" value="FAD-oxidored/transferase_4"/>
</dbReference>
<keyword evidence="3" id="KW-0285">Flavoprotein</keyword>
<evidence type="ECO:0000313" key="7">
    <source>
        <dbReference type="EMBL" id="TXS95924.1"/>
    </source>
</evidence>
<proteinExistence type="inferred from homology"/>
<evidence type="ECO:0000259" key="6">
    <source>
        <dbReference type="PROSITE" id="PS51387"/>
    </source>
</evidence>
<feature type="domain" description="FAD-binding PCMH-type" evidence="6">
    <location>
        <begin position="32"/>
        <end position="214"/>
    </location>
</feature>
<name>A0A5C9A7B8_9GAMM</name>
<dbReference type="GO" id="GO:0016491">
    <property type="term" value="F:oxidoreductase activity"/>
    <property type="evidence" value="ECO:0007669"/>
    <property type="project" value="UniProtKB-KW"/>
</dbReference>
<dbReference type="InterPro" id="IPR006094">
    <property type="entry name" value="Oxid_FAD_bind_N"/>
</dbReference>
<evidence type="ECO:0000256" key="2">
    <source>
        <dbReference type="ARBA" id="ARBA00008000"/>
    </source>
</evidence>
<dbReference type="PROSITE" id="PS51387">
    <property type="entry name" value="FAD_PCMH"/>
    <property type="match status" value="1"/>
</dbReference>
<comment type="caution">
    <text evidence="7">The sequence shown here is derived from an EMBL/GenBank/DDBJ whole genome shotgun (WGS) entry which is preliminary data.</text>
</comment>
<dbReference type="Gene3D" id="3.30.465.10">
    <property type="match status" value="1"/>
</dbReference>
<dbReference type="InterPro" id="IPR004113">
    <property type="entry name" value="FAD-bd_oxidored_4_C"/>
</dbReference>
<dbReference type="Pfam" id="PF01565">
    <property type="entry name" value="FAD_binding_4"/>
    <property type="match status" value="1"/>
</dbReference>
<gene>
    <name evidence="7" type="ORF">FV139_07925</name>
</gene>
<accession>A0A5C9A7B8</accession>
<dbReference type="AlphaFoldDB" id="A0A5C9A7B8"/>
<dbReference type="InterPro" id="IPR016164">
    <property type="entry name" value="FAD-linked_Oxase-like_C"/>
</dbReference>
<dbReference type="EMBL" id="VRZA01000002">
    <property type="protein sequence ID" value="TXS95924.1"/>
    <property type="molecule type" value="Genomic_DNA"/>
</dbReference>
<organism evidence="7 8">
    <name type="scientific">Parahaliea maris</name>
    <dbReference type="NCBI Taxonomy" id="2716870"/>
    <lineage>
        <taxon>Bacteria</taxon>
        <taxon>Pseudomonadati</taxon>
        <taxon>Pseudomonadota</taxon>
        <taxon>Gammaproteobacteria</taxon>
        <taxon>Cellvibrionales</taxon>
        <taxon>Halieaceae</taxon>
        <taxon>Parahaliea</taxon>
    </lineage>
</organism>
<dbReference type="Gene3D" id="1.10.45.10">
    <property type="entry name" value="Vanillyl-alcohol Oxidase, Chain A, domain 4"/>
    <property type="match status" value="1"/>
</dbReference>
<evidence type="ECO:0000256" key="4">
    <source>
        <dbReference type="ARBA" id="ARBA00022827"/>
    </source>
</evidence>
<protein>
    <submittedName>
        <fullName evidence="7">FAD-binding oxidoreductase</fullName>
    </submittedName>
</protein>
<sequence length="464" mass="49374">MTMDMVKELRALIGETAVLDAADVATRSAGAMRPDNLQGAALARPASTAEVAAVLGWCNAHNVAVVPVGGLTGLVHGADGSADTLMLSMERMNRIEAIDSRQRCATVQSGVVLQTLQEAVEAEGLIFPLDLGARGSATVGGNAATNAGGNRVIRYGMMRNMVLGLEAVLADGTVVSSLNNLIKNNAGYDLKQLFIGSEGTLGVITRLNLRLWEAPTTRNMALLGLEDFASVTALLKRMDRDLGGTLSAYEVMWQDFYRLVTTEPAAGRPPIAQDYPYYVLLESQGADPEGDSDRFAAALESAMEAGLVVDGALSQSESDCERFWGLRDDVEQVFRDGYPVVFDVSLPIAEMEGYVAGLRTALAEQVPGHHLLVFGHLGDGNLHVIVQVPHDQGTALRPVVERIVYAPLAAFKGSVSAEHGIGLEKQPWIGISRGAEELALMRTLKGALDPRNILNPGKVLPPAP</sequence>
<dbReference type="InterPro" id="IPR016167">
    <property type="entry name" value="FAD-bd_PCMH_sub1"/>
</dbReference>
<dbReference type="Gene3D" id="3.30.70.2740">
    <property type="match status" value="1"/>
</dbReference>
<keyword evidence="8" id="KW-1185">Reference proteome</keyword>
<dbReference type="InterPro" id="IPR036318">
    <property type="entry name" value="FAD-bd_PCMH-like_sf"/>
</dbReference>
<dbReference type="SUPFAM" id="SSF55103">
    <property type="entry name" value="FAD-linked oxidases, C-terminal domain"/>
    <property type="match status" value="1"/>
</dbReference>
<keyword evidence="4" id="KW-0274">FAD</keyword>